<dbReference type="Proteomes" id="UP000257109">
    <property type="component" value="Unassembled WGS sequence"/>
</dbReference>
<accession>A0A371G1L2</accession>
<evidence type="ECO:0000313" key="2">
    <source>
        <dbReference type="Proteomes" id="UP000257109"/>
    </source>
</evidence>
<keyword evidence="2" id="KW-1185">Reference proteome</keyword>
<dbReference type="OrthoDB" id="647907at2759"/>
<dbReference type="PANTHER" id="PTHR31050">
    <property type="entry name" value="OS08G0413200 PROTEIN"/>
    <property type="match status" value="1"/>
</dbReference>
<dbReference type="PANTHER" id="PTHR31050:SF7">
    <property type="entry name" value="DUF1262 FAMILY PROTEIN"/>
    <property type="match status" value="1"/>
</dbReference>
<feature type="non-terminal residue" evidence="1">
    <location>
        <position position="1"/>
    </location>
</feature>
<sequence length="291" mass="33231">MLFLVEASTSSKEEDMGTCLCCSFAKDVKPKPLDPSDDYQQVEIIKKSYGFQAKSVAPDGIPPGLLSRKGWTVYAQTPTNYHLREALGSNDSLRSKLPDFNFPLSNDSSESVAVGKWYCPFMFLKEGMRLKEQMKISTFYEVTLEQRWEKVFSKETNGDGGEDHRAVLIDIAVQTQVAKVAEMEAIWDENGVGDERVVWFKSFGDMASDTSVGLSLEIVDGMKWEQERVGWISGNERQVRVERVEEFGGINGWRKFGCYVLVESFVLKRMDRKLVLACDYRHTHQIRCKWE</sequence>
<comment type="caution">
    <text evidence="1">The sequence shown here is derived from an EMBL/GenBank/DDBJ whole genome shotgun (WGS) entry which is preliminary data.</text>
</comment>
<organism evidence="1 2">
    <name type="scientific">Mucuna pruriens</name>
    <name type="common">Velvet bean</name>
    <name type="synonym">Dolichos pruriens</name>
    <dbReference type="NCBI Taxonomy" id="157652"/>
    <lineage>
        <taxon>Eukaryota</taxon>
        <taxon>Viridiplantae</taxon>
        <taxon>Streptophyta</taxon>
        <taxon>Embryophyta</taxon>
        <taxon>Tracheophyta</taxon>
        <taxon>Spermatophyta</taxon>
        <taxon>Magnoliopsida</taxon>
        <taxon>eudicotyledons</taxon>
        <taxon>Gunneridae</taxon>
        <taxon>Pentapetalae</taxon>
        <taxon>rosids</taxon>
        <taxon>fabids</taxon>
        <taxon>Fabales</taxon>
        <taxon>Fabaceae</taxon>
        <taxon>Papilionoideae</taxon>
        <taxon>50 kb inversion clade</taxon>
        <taxon>NPAAA clade</taxon>
        <taxon>indigoferoid/millettioid clade</taxon>
        <taxon>Phaseoleae</taxon>
        <taxon>Mucuna</taxon>
    </lineage>
</organism>
<protein>
    <submittedName>
        <fullName evidence="1">Uncharacterized protein</fullName>
    </submittedName>
</protein>
<gene>
    <name evidence="1" type="ORF">CR513_34496</name>
</gene>
<dbReference type="AlphaFoldDB" id="A0A371G1L2"/>
<proteinExistence type="predicted"/>
<dbReference type="STRING" id="157652.A0A371G1L2"/>
<reference evidence="1" key="1">
    <citation type="submission" date="2018-05" db="EMBL/GenBank/DDBJ databases">
        <title>Draft genome of Mucuna pruriens seed.</title>
        <authorList>
            <person name="Nnadi N.E."/>
            <person name="Vos R."/>
            <person name="Hasami M.H."/>
            <person name="Devisetty U.K."/>
            <person name="Aguiy J.C."/>
        </authorList>
    </citation>
    <scope>NUCLEOTIDE SEQUENCE [LARGE SCALE GENOMIC DNA]</scope>
    <source>
        <strain evidence="1">JCA_2017</strain>
    </source>
</reference>
<evidence type="ECO:0000313" key="1">
    <source>
        <dbReference type="EMBL" id="RDX84449.1"/>
    </source>
</evidence>
<dbReference type="EMBL" id="QJKJ01007047">
    <property type="protein sequence ID" value="RDX84449.1"/>
    <property type="molecule type" value="Genomic_DNA"/>
</dbReference>
<name>A0A371G1L2_MUCPR</name>